<gene>
    <name evidence="2" type="ORF">sscle_11g083280</name>
</gene>
<dbReference type="AlphaFoldDB" id="A0A1D9QF77"/>
<dbReference type="OrthoDB" id="284473at2759"/>
<reference evidence="3" key="1">
    <citation type="journal article" date="2017" name="Genome Biol. Evol.">
        <title>The complete genome sequence of the phytopathogenic fungus Sclerotinia sclerotiorum reveals insights into the genome architecture of broad host range pathogens.</title>
        <authorList>
            <person name="Derbyshire M."/>
            <person name="Denton-Giles M."/>
            <person name="Hegedus D."/>
            <person name="Seifbarghy S."/>
            <person name="Rollins J."/>
            <person name="van Kan J."/>
            <person name="Seidl M.F."/>
            <person name="Faino L."/>
            <person name="Mbengue M."/>
            <person name="Navaud O."/>
            <person name="Raffaele S."/>
            <person name="Hammond-Kosack K."/>
            <person name="Heard S."/>
            <person name="Oliver R."/>
        </authorList>
    </citation>
    <scope>NUCLEOTIDE SEQUENCE [LARGE SCALE GENOMIC DNA]</scope>
    <source>
        <strain evidence="3">ATCC 18683 / 1980 / Ss-1</strain>
    </source>
</reference>
<feature type="compositionally biased region" description="Basic and acidic residues" evidence="1">
    <location>
        <begin position="218"/>
        <end position="228"/>
    </location>
</feature>
<feature type="compositionally biased region" description="Polar residues" evidence="1">
    <location>
        <begin position="199"/>
        <end position="215"/>
    </location>
</feature>
<dbReference type="OMA" id="ITAYCME"/>
<feature type="region of interest" description="Disordered" evidence="1">
    <location>
        <begin position="616"/>
        <end position="736"/>
    </location>
</feature>
<feature type="compositionally biased region" description="Low complexity" evidence="1">
    <location>
        <begin position="341"/>
        <end position="354"/>
    </location>
</feature>
<feature type="compositionally biased region" description="Low complexity" evidence="1">
    <location>
        <begin position="439"/>
        <end position="450"/>
    </location>
</feature>
<sequence>MSIIHRELITKERFDSFVIADLDATERMEKKMAMDVACRSTTTIGGLQNLFRDLAEDELPEMPHLLEIIDAEKGKWNSRSHEELIGIPWNLPSEHSEARKLQYMTVFSTGDRDLQVPKAFDHEDLVGSPSNSAGRSSLNTPQRDPNKKISFAAYHKMKKDGIKPVSRTSATPDSAPPKGHARSASNVSNATPMGRGSSFEGSLNGDLQKNGNAIHSASKAEHGVKNGIDRNLNPPRNNSTKPQHLANGMKSRTEQTKDISRFKELNAPQSRPSTKMSSSIPTWDAPIKHSLPPRPQSPRRVVSDGRNNKRPTELDEPSYAEKRARTDRANTHLQKIVKPENNSSKAKAPPSNSSKSDDHAFRSSKGTGEAKSNRPSGKPVHNLPPLLSPLPADLTTPTTFDSPKKVDQKASSSNTPSKSKPSVNGKKLPPKELSLQREASPTTPPRTASPFKLPPLLSPTLPDVVEAALAELKEKADKQKESEKITPAPEHRQEKSGLLTVEERHTQARKPDAPGVARKTVGGAKIGHPPKRSASNTPLQKPREVSKVPATSQSYIVKLPYSKKKATTIERLVRLSPRPSPDFLKLEAIRKRDGYEAMMAHGSSKKAPVFSADVVLAESASESEEEIPLSTQSRKTVSKKRPSDVPPSNSEPPTKRARRPDNLEVASARKTVPSPLKSPMRPGPSQKGLLATPKKKEGSRGAAMVRVTSSDGNPETPQGANITATTPQSISASKSEQISEFARSLKKKGERMTRVDGDQLNLKPVAERTAGVMVVVECICQYMRYFKGLPCASPKENSYNQRHANANNWEGIVAMLNWLGGISKDIPVLQVLFVHLQAFALEELTRALIGIRNSPGNSEEDRTKDRGVWSKQHSADLKRQDAWRQSHNVGYRLLKDLSWKGEPTVIGPWTSVDAITAYCMEVCTAYNKKEKSGWIKEVEF</sequence>
<feature type="compositionally biased region" description="Polar residues" evidence="1">
    <location>
        <begin position="707"/>
        <end position="736"/>
    </location>
</feature>
<name>A0A1D9QF77_SCLS1</name>
<protein>
    <submittedName>
        <fullName evidence="2">Uncharacterized protein</fullName>
    </submittedName>
</protein>
<feature type="compositionally biased region" description="Basic and acidic residues" evidence="1">
    <location>
        <begin position="251"/>
        <end position="264"/>
    </location>
</feature>
<organism evidence="2 3">
    <name type="scientific">Sclerotinia sclerotiorum (strain ATCC 18683 / 1980 / Ss-1)</name>
    <name type="common">White mold</name>
    <name type="synonym">Whetzelinia sclerotiorum</name>
    <dbReference type="NCBI Taxonomy" id="665079"/>
    <lineage>
        <taxon>Eukaryota</taxon>
        <taxon>Fungi</taxon>
        <taxon>Dikarya</taxon>
        <taxon>Ascomycota</taxon>
        <taxon>Pezizomycotina</taxon>
        <taxon>Leotiomycetes</taxon>
        <taxon>Helotiales</taxon>
        <taxon>Sclerotiniaceae</taxon>
        <taxon>Sclerotinia</taxon>
    </lineage>
</organism>
<proteinExistence type="predicted"/>
<evidence type="ECO:0000313" key="2">
    <source>
        <dbReference type="EMBL" id="APA13558.1"/>
    </source>
</evidence>
<evidence type="ECO:0000256" key="1">
    <source>
        <dbReference type="SAM" id="MobiDB-lite"/>
    </source>
</evidence>
<feature type="compositionally biased region" description="Basic and acidic residues" evidence="1">
    <location>
        <begin position="301"/>
        <end position="330"/>
    </location>
</feature>
<dbReference type="VEuPathDB" id="FungiDB:sscle_11g083280"/>
<feature type="compositionally biased region" description="Low complexity" evidence="1">
    <location>
        <begin position="383"/>
        <end position="399"/>
    </location>
</feature>
<feature type="compositionally biased region" description="Low complexity" evidence="1">
    <location>
        <begin position="411"/>
        <end position="422"/>
    </location>
</feature>
<dbReference type="EMBL" id="CP017824">
    <property type="protein sequence ID" value="APA13558.1"/>
    <property type="molecule type" value="Genomic_DNA"/>
</dbReference>
<evidence type="ECO:0000313" key="3">
    <source>
        <dbReference type="Proteomes" id="UP000177798"/>
    </source>
</evidence>
<feature type="compositionally biased region" description="Polar residues" evidence="1">
    <location>
        <begin position="267"/>
        <end position="281"/>
    </location>
</feature>
<feature type="region of interest" description="Disordered" evidence="1">
    <location>
        <begin position="159"/>
        <end position="552"/>
    </location>
</feature>
<dbReference type="Proteomes" id="UP000177798">
    <property type="component" value="Chromosome 11"/>
</dbReference>
<dbReference type="KEGG" id="ssl:SS1G_07792"/>
<feature type="compositionally biased region" description="Polar residues" evidence="1">
    <location>
        <begin position="128"/>
        <end position="143"/>
    </location>
</feature>
<accession>A0A1D9QF77</accession>
<feature type="region of interest" description="Disordered" evidence="1">
    <location>
        <begin position="122"/>
        <end position="147"/>
    </location>
</feature>
<feature type="compositionally biased region" description="Basic and acidic residues" evidence="1">
    <location>
        <begin position="471"/>
        <end position="512"/>
    </location>
</feature>
<dbReference type="RefSeq" id="XP_001591167.1">
    <property type="nucleotide sequence ID" value="XM_001591117.1"/>
</dbReference>